<reference evidence="1" key="2">
    <citation type="submission" date="2015-02" db="UniProtKB">
        <authorList>
            <consortium name="EnsemblMetazoa"/>
        </authorList>
    </citation>
    <scope>IDENTIFICATION</scope>
</reference>
<keyword evidence="2" id="KW-1185">Reference proteome</keyword>
<evidence type="ECO:0000313" key="1">
    <source>
        <dbReference type="EnsemblMetazoa" id="SMAR011935-PA"/>
    </source>
</evidence>
<name>T1JDQ1_STRMM</name>
<organism evidence="1 2">
    <name type="scientific">Strigamia maritima</name>
    <name type="common">European centipede</name>
    <name type="synonym">Geophilus maritimus</name>
    <dbReference type="NCBI Taxonomy" id="126957"/>
    <lineage>
        <taxon>Eukaryota</taxon>
        <taxon>Metazoa</taxon>
        <taxon>Ecdysozoa</taxon>
        <taxon>Arthropoda</taxon>
        <taxon>Myriapoda</taxon>
        <taxon>Chilopoda</taxon>
        <taxon>Pleurostigmophora</taxon>
        <taxon>Geophilomorpha</taxon>
        <taxon>Linotaeniidae</taxon>
        <taxon>Strigamia</taxon>
    </lineage>
</organism>
<accession>T1JDQ1</accession>
<reference evidence="2" key="1">
    <citation type="submission" date="2011-05" db="EMBL/GenBank/DDBJ databases">
        <authorList>
            <person name="Richards S.R."/>
            <person name="Qu J."/>
            <person name="Jiang H."/>
            <person name="Jhangiani S.N."/>
            <person name="Agravi P."/>
            <person name="Goodspeed R."/>
            <person name="Gross S."/>
            <person name="Mandapat C."/>
            <person name="Jackson L."/>
            <person name="Mathew T."/>
            <person name="Pu L."/>
            <person name="Thornton R."/>
            <person name="Saada N."/>
            <person name="Wilczek-Boney K.B."/>
            <person name="Lee S."/>
            <person name="Kovar C."/>
            <person name="Wu Y."/>
            <person name="Scherer S.E."/>
            <person name="Worley K.C."/>
            <person name="Muzny D.M."/>
            <person name="Gibbs R."/>
        </authorList>
    </citation>
    <scope>NUCLEOTIDE SEQUENCE</scope>
    <source>
        <strain evidence="2">Brora</strain>
    </source>
</reference>
<proteinExistence type="predicted"/>
<dbReference type="AlphaFoldDB" id="T1JDQ1"/>
<dbReference type="EMBL" id="JH432108">
    <property type="status" value="NOT_ANNOTATED_CDS"/>
    <property type="molecule type" value="Genomic_DNA"/>
</dbReference>
<dbReference type="PhylomeDB" id="T1JDQ1"/>
<dbReference type="HOGENOM" id="CLU_774614_0_0_1"/>
<dbReference type="Proteomes" id="UP000014500">
    <property type="component" value="Unassembled WGS sequence"/>
</dbReference>
<evidence type="ECO:0000313" key="2">
    <source>
        <dbReference type="Proteomes" id="UP000014500"/>
    </source>
</evidence>
<dbReference type="OMA" id="ICLLEDW"/>
<protein>
    <submittedName>
        <fullName evidence="1">Uncharacterized protein</fullName>
    </submittedName>
</protein>
<sequence length="358" mass="41835">MLTQKSSDIKERVNALNLPQTLKNELVKIVKLTAFELSAWLNYLILFELINFNDETMLKCINSTQWTPHGIVDRRKTAETLSRMEELTIKERMDIAAIFCLTEPVVDLFHRFSNDEKERLVSYIKSNSHRYPCYFLQCQLGIEINVASGWEKNIFFDALRCVNCSAVKYFWSSMNDDERKSCLVPFIGGNLSIDQQFQVSNLFTPLDTPPSHEGLCIVGFMLSMMSDEELNGCWFLRKRRCKLLICLLEDWIYVQFFMLIAVRIFPSIEQCQFNYVLAFLYRCARDFFRGYEIRNIGKEFWKMASLEMKESIRTAEDLDFTKEFLGFLDSNISLRIAFSVQKAKGITIRQLCVSRSCT</sequence>
<dbReference type="EnsemblMetazoa" id="SMAR011935-RA">
    <property type="protein sequence ID" value="SMAR011935-PA"/>
    <property type="gene ID" value="SMAR011935"/>
</dbReference>